<dbReference type="RefSeq" id="WP_109353825.1">
    <property type="nucleotide sequence ID" value="NZ_QFRI01000005.1"/>
</dbReference>
<dbReference type="GO" id="GO:0016020">
    <property type="term" value="C:membrane"/>
    <property type="evidence" value="ECO:0007669"/>
    <property type="project" value="GOC"/>
</dbReference>
<keyword evidence="1" id="KW-1133">Transmembrane helix</keyword>
<evidence type="ECO:0000313" key="4">
    <source>
        <dbReference type="Proteomes" id="UP000245375"/>
    </source>
</evidence>
<dbReference type="CDD" id="cd09084">
    <property type="entry name" value="EEP-2"/>
    <property type="match status" value="1"/>
</dbReference>
<dbReference type="EMBL" id="QFRI01000005">
    <property type="protein sequence ID" value="PWH81507.1"/>
    <property type="molecule type" value="Genomic_DNA"/>
</dbReference>
<name>A0A2U2X146_9FLAO</name>
<evidence type="ECO:0000256" key="1">
    <source>
        <dbReference type="SAM" id="Phobius"/>
    </source>
</evidence>
<feature type="transmembrane region" description="Helical" evidence="1">
    <location>
        <begin position="41"/>
        <end position="64"/>
    </location>
</feature>
<dbReference type="InterPro" id="IPR005135">
    <property type="entry name" value="Endo/exonuclease/phosphatase"/>
</dbReference>
<reference evidence="4" key="2">
    <citation type="submission" date="2018-05" db="EMBL/GenBank/DDBJ databases">
        <title>Algibacter marinivivus sp. nov., isolated from sample around a algae.</title>
        <authorList>
            <person name="Lu D."/>
        </authorList>
    </citation>
    <scope>NUCLEOTIDE SEQUENCE [LARGE SCALE GENOMIC DNA]</scope>
    <source>
        <strain evidence="4">ZY111</strain>
    </source>
</reference>
<keyword evidence="1" id="KW-0472">Membrane</keyword>
<dbReference type="InterPro" id="IPR036691">
    <property type="entry name" value="Endo/exonu/phosph_ase_sf"/>
</dbReference>
<organism evidence="3 4">
    <name type="scientific">Algibacter marinivivus</name>
    <dbReference type="NCBI Taxonomy" id="2100723"/>
    <lineage>
        <taxon>Bacteria</taxon>
        <taxon>Pseudomonadati</taxon>
        <taxon>Bacteroidota</taxon>
        <taxon>Flavobacteriia</taxon>
        <taxon>Flavobacteriales</taxon>
        <taxon>Flavobacteriaceae</taxon>
        <taxon>Algibacter</taxon>
    </lineage>
</organism>
<feature type="domain" description="Endonuclease/exonuclease/phosphatase" evidence="2">
    <location>
        <begin position="105"/>
        <end position="332"/>
    </location>
</feature>
<dbReference type="SUPFAM" id="SSF56219">
    <property type="entry name" value="DNase I-like"/>
    <property type="match status" value="1"/>
</dbReference>
<dbReference type="PANTHER" id="PTHR14859:SF15">
    <property type="entry name" value="ENDONUCLEASE_EXONUCLEASE_PHOSPHATASE DOMAIN-CONTAINING PROTEIN"/>
    <property type="match status" value="1"/>
</dbReference>
<sequence length="342" mass="39889">MFNITKLKKKIRSFCRVISVIPTILLILGSFYIIVSDDLLSFIFSVIFPLLFILNLIFGIYWLFKKSKYSVLALIGLIIFFFKFDSFFQFNNENTDSDKESISIMTFNTENFGLVSGNIVNDRYKQVIDFINAQDVDVFVIQEFWNKGMKPFTKYPYYFLAYRQDIEKSTQIIFSKYPIINKQYIDFDGTNNNAMYADIAYNGEIIRIYNLHLESYRLDAIHQLNNPKSYSALVKRIGKAEKTRKEQAILVKNHIDNFNGKAIICGDFNATQFSTSYNLIKGSRKDSFIESGKGFGTTFELYKYPFRLDYILADDNFEITSHQNFEVKLSDHEPVIVKLTLN</sequence>
<feature type="transmembrane region" description="Helical" evidence="1">
    <location>
        <begin position="71"/>
        <end position="90"/>
    </location>
</feature>
<dbReference type="InterPro" id="IPR051916">
    <property type="entry name" value="GPI-anchor_lipid_remodeler"/>
</dbReference>
<proteinExistence type="predicted"/>
<keyword evidence="4" id="KW-1185">Reference proteome</keyword>
<dbReference type="Pfam" id="PF03372">
    <property type="entry name" value="Exo_endo_phos"/>
    <property type="match status" value="1"/>
</dbReference>
<gene>
    <name evidence="3" type="ORF">DIS18_14595</name>
</gene>
<dbReference type="Proteomes" id="UP000245375">
    <property type="component" value="Unassembled WGS sequence"/>
</dbReference>
<dbReference type="Gene3D" id="3.60.10.10">
    <property type="entry name" value="Endonuclease/exonuclease/phosphatase"/>
    <property type="match status" value="1"/>
</dbReference>
<dbReference type="GO" id="GO:0003824">
    <property type="term" value="F:catalytic activity"/>
    <property type="evidence" value="ECO:0007669"/>
    <property type="project" value="InterPro"/>
</dbReference>
<dbReference type="OrthoDB" id="635146at2"/>
<dbReference type="AlphaFoldDB" id="A0A2U2X146"/>
<accession>A0A2U2X146</accession>
<protein>
    <recommendedName>
        <fullName evidence="2">Endonuclease/exonuclease/phosphatase domain-containing protein</fullName>
    </recommendedName>
</protein>
<evidence type="ECO:0000259" key="2">
    <source>
        <dbReference type="Pfam" id="PF03372"/>
    </source>
</evidence>
<dbReference type="GO" id="GO:0006506">
    <property type="term" value="P:GPI anchor biosynthetic process"/>
    <property type="evidence" value="ECO:0007669"/>
    <property type="project" value="TreeGrafter"/>
</dbReference>
<comment type="caution">
    <text evidence="3">The sequence shown here is derived from an EMBL/GenBank/DDBJ whole genome shotgun (WGS) entry which is preliminary data.</text>
</comment>
<keyword evidence="1" id="KW-0812">Transmembrane</keyword>
<dbReference type="PANTHER" id="PTHR14859">
    <property type="entry name" value="CALCOFLUOR WHITE HYPERSENSITIVE PROTEIN PRECURSOR"/>
    <property type="match status" value="1"/>
</dbReference>
<evidence type="ECO:0000313" key="3">
    <source>
        <dbReference type="EMBL" id="PWH81507.1"/>
    </source>
</evidence>
<reference evidence="4" key="3">
    <citation type="submission" date="2018-05" db="EMBL/GenBank/DDBJ databases">
        <authorList>
            <person name="Lu D."/>
        </authorList>
    </citation>
    <scope>NUCLEOTIDE SEQUENCE [LARGE SCALE GENOMIC DNA]</scope>
    <source>
        <strain evidence="4">ZY111</strain>
    </source>
</reference>
<feature type="transmembrane region" description="Helical" evidence="1">
    <location>
        <begin position="14"/>
        <end position="35"/>
    </location>
</feature>
<reference evidence="3 4" key="1">
    <citation type="submission" date="2018-05" db="EMBL/GenBank/DDBJ databases">
        <title>Algibacter marinivivus sp. nov., isolated from sample around a algae.</title>
        <authorList>
            <person name="Zhong X."/>
        </authorList>
    </citation>
    <scope>NUCLEOTIDE SEQUENCE [LARGE SCALE GENOMIC DNA]</scope>
    <source>
        <strain evidence="3 4">ZY111</strain>
    </source>
</reference>